<name>A0ACB8H274_PSICU</name>
<keyword evidence="2" id="KW-1185">Reference proteome</keyword>
<organism evidence="1 2">
    <name type="scientific">Psilocybe cubensis</name>
    <name type="common">Psychedelic mushroom</name>
    <name type="synonym">Stropharia cubensis</name>
    <dbReference type="NCBI Taxonomy" id="181762"/>
    <lineage>
        <taxon>Eukaryota</taxon>
        <taxon>Fungi</taxon>
        <taxon>Dikarya</taxon>
        <taxon>Basidiomycota</taxon>
        <taxon>Agaricomycotina</taxon>
        <taxon>Agaricomycetes</taxon>
        <taxon>Agaricomycetidae</taxon>
        <taxon>Agaricales</taxon>
        <taxon>Agaricineae</taxon>
        <taxon>Strophariaceae</taxon>
        <taxon>Psilocybe</taxon>
    </lineage>
</organism>
<gene>
    <name evidence="1" type="ORF">JR316_0006474</name>
</gene>
<comment type="caution">
    <text evidence="1">The sequence shown here is derived from an EMBL/GenBank/DDBJ whole genome shotgun (WGS) entry which is preliminary data.</text>
</comment>
<evidence type="ECO:0000313" key="1">
    <source>
        <dbReference type="EMBL" id="KAH9481944.1"/>
    </source>
</evidence>
<evidence type="ECO:0000313" key="2">
    <source>
        <dbReference type="Proteomes" id="UP000664032"/>
    </source>
</evidence>
<dbReference type="EMBL" id="JAFIQS020000005">
    <property type="protein sequence ID" value="KAH9481944.1"/>
    <property type="molecule type" value="Genomic_DNA"/>
</dbReference>
<proteinExistence type="predicted"/>
<sequence length="144" mass="16291">MLHPRIIKQKKKAPKSTRSFATQRSQRLKAFTAEDLNSLANKIKKYFKWSHMPRDFQLEAIKAQLQNCDVLIHAGTGSGKTFIAAGPHAHEKTEGMVTIMVSPLIALQDEQILTNSYRQKISQRNTDSLQSQSIALMEGAQWKL</sequence>
<protein>
    <submittedName>
        <fullName evidence="1">Uncharacterized protein</fullName>
    </submittedName>
</protein>
<accession>A0ACB8H274</accession>
<dbReference type="Proteomes" id="UP000664032">
    <property type="component" value="Unassembled WGS sequence"/>
</dbReference>
<reference evidence="1" key="1">
    <citation type="submission" date="2021-10" db="EMBL/GenBank/DDBJ databases">
        <title>Psilocybe cubensis genome.</title>
        <authorList>
            <person name="Mckernan K.J."/>
            <person name="Crawford S."/>
            <person name="Trippe A."/>
            <person name="Kane L.T."/>
            <person name="Mclaughlin S."/>
        </authorList>
    </citation>
    <scope>NUCLEOTIDE SEQUENCE</scope>
    <source>
        <strain evidence="1">MGC-MH-2018</strain>
    </source>
</reference>